<proteinExistence type="predicted"/>
<comment type="caution">
    <text evidence="3">The sequence shown here is derived from an EMBL/GenBank/DDBJ whole genome shotgun (WGS) entry which is preliminary data.</text>
</comment>
<protein>
    <recommendedName>
        <fullName evidence="2">Vacuolar protein sorting-associated protein 13 VPS13 adaptor binding domain-containing protein</fullName>
    </recommendedName>
</protein>
<evidence type="ECO:0000313" key="4">
    <source>
        <dbReference type="Proteomes" id="UP001157418"/>
    </source>
</evidence>
<sequence length="2860" mass="322237">MFITDFIKRKLESVLQPWLLQEPELELKLGFLRSHGIAKSLRFNTSALNALLDDSTGFYFTDFRIDQLTLRITNWSAPAFNWEVQGFHITISPRIVEGRGSSREPSEVLLEDKKKVLREIDPEGSELFDIMEKLANISPSRSQKTSLPKLILNYCSLQMTDINLQLQHAISDDSIACLLEIEELNAGSRLVKPQSFLRGYVNSLIVNPKESYFDLEIRGLKIRLKSHDHLSPVFSATDIICSSKLSDLQLSELNCSIEELLFSFSPADVSVLSIIVRESSRKSPSIRNGRQLWKETATRIRSLISTRKWSMQKLVGVVILWLRYVHAWENLFLLIGYYPMDIMIKRSAVKMSKNQMFSKTFRHQWEVISEIEKGIPPPAIALARRVIRCRKVNNGVSSKEEVQVNRYLEYFQKLFQLLCLIWTTLCSMFNTKRVGVLPIDSFPNLCYRLNLGKISITISPDNNTKHSVGKKAVTDRRVSLSHMDLLSFCLILDSFILLYNENICESHLTFSCGGVKVINDYEYSSKGRKKPKVLDSETVLWSKPALVFNQDRISTSLPLLETILNQTWLDWKTSCAEFGEITDETLKDPFILFEMKHFLTDQGESSLSHRFTKCCLAVGQLDFFLGYSSALSLTLLLRQIQNAFSWEKVQTSTPTFEAPLVRVWDIDSCIAEMEKELHKVIPEKLIEVGVYVVGPRIRVSLRKDSLHKAVDDIHLSFDCKNIELLVSPSLLNDSATECMHMMELQVVNMANSNNGSYQCQGQIRLDASLKIHGINAYLDDSSEVQHSKIITVKPITVQLSTLRKDNWSLGKSVSAFSAVLHGNASGISGLIFVDEMSVLVEVVNSLIFALSNTLITSNTSTSRNSNYFDTQEMLHVSSGNEMLMSSITGMPLVILTTLYILKCTSEIQSVDIIIHKSRKVNAIENQVTISESFMSQNLSANFLPDNGIQITLQKMHMKFSYKKNQGKIQGLVDFLGLRAVIFRYANDDVMNRSDLHNLLENICESSVSNCKLDLSLTNLPNESSLSHRAIGSSTSISNTCFKAKISSTELYVVGCPLKDVIIGKHESSKLEISLSIEGGFQKSISCHCQGGIIFLETTSAVMFSQCGDSYTRRIKHLFPVSHSSNITTLEASSIQETQTAGIPEDLTMHLSQFYLALIGRDESGRLEELLFSADMDLDLKVVNMKKKLSFRLPQLSILSRVLQDSIKHQNSRVQIPLRSSSTDPSFLQAALVPTNDIHSVANDASSSTSDSHIELSNEDSHQDSENYILRQLTCFIAAEEPVARDSADTSKSTQPWVGSGSISGFDVTISLSEIQMLLSIAEISGVSTKETTATVQQRQLHNEEEPMRNLEEMIQDEGEDRNYRLSGSMHYSLAPQMALFKVKYHYQKIWKSSYQWFSLTSLYAKDESGEHLQLNCNPRSNFVELSSSSNSGTSLWRSMPCKSASFEDENTIERVPLLQMSMVVPEFIIQKSHAKARVITKLVTELYSFDAKRNLWNTFLHPVEINIFWRSRVQTHGVYGVPVHLYARVKEFRVSIIELSLDILLFVIGKLDLAGPYAIQSSVILGNSCKVENQSDLVLLCQFSDKQYARIARKQSTTVFLRNLALDQHPESEASSVSIQLAERGDFLTFPIKFSLLKSGTFAWRTRIVSKNDSKAYPGPFIIVDISWKSEDGLSIVVSPILKIHNQTNFPIELRFQRPQQEETHHASLVVKAGDTIDDSTAAFDAIKASGGSKKALRSMSVGNFIFSFRPKVSEDSPSFNNMEWSDELKGGKAARLSGLFDKISYHVRNAFPLESEKSSFSTARVPSTSKTGEIDDLHFLIQSIKKDVPILQPDGSKASAVALVEQKEIFILPTVEISNLLQLEIHVVLTDKDRYFPQESENMSKQATIPCGSSVTLYANPEAMFFNVTLTAFGLTCKSVNCGDWAKKLLKQKKGNQNLDMELNFGDGRYFGLLSLSCGHRGILEAAIYTPYTLKNNTDFGLFCLAPNQNPLSRNEVEELSSQGYSKLGAFLPPKSTKSWFLRTNKVSLKLMDDKANEALLDLDAVSGVTEINLEMEEKPGLVYITKLGVSLHSSINTQTPSQVVSLSPRYVLLNESDEVITIRQCNLEDDVECMTTVSSKQRKALRLCNRTTKKRETSIFENFIRKHRNGEDDSLLFIQFSPNETGLGWSGPICVASMGRFFLKFPRSIKEKDKENEENTQEFAVVIVSEENSSLVLRFHRPPHMNLPYRVENCLRDASITYYQKGSTELETLGSGKQVNYVWDDLSLPHKLVIQISDLHLLREISVDKVREWKPLYKVSQRRALGLNFPLDKKKTGEKEFLEFVNVMTAEKLNRQFYPGAKITLRVSRFSIHFSERAKQEEESDESLVYTPIIVMRLNNISLDSMLTDQQRLNQLRVQSVSVDQKQIKYLSIVLQPFDLNLDEETLMKIVPFYRTSLSDPNTPSQQYYFDHFEIHPVKIIASFLPGDSYSSYNSTQETMRSLLHSVIKVPEIKNKTVELNGVLVTHALITIRELSVKCAQHYSWYAMRAIYIAKGSPLLPPAFASIFDDLASSSLDVFFDPSTALIKLPGLTLGTFKLLSKYIDGKGLSGTKRYLGDLGKTVKTAGSNILFVAVTEISDSVLRGAETSGFDGMFGGFQQGVLKLAMEPSVLGSAFTEGGPDRKIKLDRNPGIDELYIEGYLQAMLDTLYKHEYLRVRVIDEQVVLKNLPPNSVLIDEIMDHVKGFLISKALLKGDSSFSHPLHHLRGQNEWRIGPTILTLCEHLFVNFAIGWLREQAGDLTAKINWGDRFKGDPPKEITKEEESSKMSVLKWGVGRFVFAGMVAYIDGRLCRCIPNPVARRIVSGFVLSFLDKTRDK</sequence>
<name>A0AAU9LFW5_9ASTR</name>
<organism evidence="3 4">
    <name type="scientific">Lactuca virosa</name>
    <dbReference type="NCBI Taxonomy" id="75947"/>
    <lineage>
        <taxon>Eukaryota</taxon>
        <taxon>Viridiplantae</taxon>
        <taxon>Streptophyta</taxon>
        <taxon>Embryophyta</taxon>
        <taxon>Tracheophyta</taxon>
        <taxon>Spermatophyta</taxon>
        <taxon>Magnoliopsida</taxon>
        <taxon>eudicotyledons</taxon>
        <taxon>Gunneridae</taxon>
        <taxon>Pentapetalae</taxon>
        <taxon>asterids</taxon>
        <taxon>campanulids</taxon>
        <taxon>Asterales</taxon>
        <taxon>Asteraceae</taxon>
        <taxon>Cichorioideae</taxon>
        <taxon>Cichorieae</taxon>
        <taxon>Lactucinae</taxon>
        <taxon>Lactuca</taxon>
    </lineage>
</organism>
<dbReference type="InterPro" id="IPR026847">
    <property type="entry name" value="VPS13"/>
</dbReference>
<feature type="domain" description="Vacuolar protein sorting-associated protein 13 VPS13 adaptor binding" evidence="2">
    <location>
        <begin position="1848"/>
        <end position="2267"/>
    </location>
</feature>
<dbReference type="GO" id="GO:0045053">
    <property type="term" value="P:protein retention in Golgi apparatus"/>
    <property type="evidence" value="ECO:0007669"/>
    <property type="project" value="TreeGrafter"/>
</dbReference>
<dbReference type="Pfam" id="PF25036">
    <property type="entry name" value="VPS13_VAB"/>
    <property type="match status" value="1"/>
</dbReference>
<reference evidence="3 4" key="1">
    <citation type="submission" date="2022-01" db="EMBL/GenBank/DDBJ databases">
        <authorList>
            <person name="Xiong W."/>
            <person name="Schranz E."/>
        </authorList>
    </citation>
    <scope>NUCLEOTIDE SEQUENCE [LARGE SCALE GENOMIC DNA]</scope>
</reference>
<dbReference type="PANTHER" id="PTHR16166:SF130">
    <property type="entry name" value="PROTEIN SORTING-ASSOCIATED PROTEIN, PUTATIVE (DUF1162)-RELATED"/>
    <property type="match status" value="1"/>
</dbReference>
<dbReference type="Proteomes" id="UP001157418">
    <property type="component" value="Unassembled WGS sequence"/>
</dbReference>
<dbReference type="InterPro" id="IPR009543">
    <property type="entry name" value="VPS13_VAB"/>
</dbReference>
<gene>
    <name evidence="3" type="ORF">LVIROSA_LOCUS1242</name>
</gene>
<feature type="compositionally biased region" description="Basic and acidic residues" evidence="1">
    <location>
        <begin position="1251"/>
        <end position="1262"/>
    </location>
</feature>
<dbReference type="GO" id="GO:0006623">
    <property type="term" value="P:protein targeting to vacuole"/>
    <property type="evidence" value="ECO:0007669"/>
    <property type="project" value="TreeGrafter"/>
</dbReference>
<dbReference type="PANTHER" id="PTHR16166">
    <property type="entry name" value="VACUOLAR PROTEIN SORTING-ASSOCIATED PROTEIN VPS13"/>
    <property type="match status" value="1"/>
</dbReference>
<keyword evidence="4" id="KW-1185">Reference proteome</keyword>
<feature type="region of interest" description="Disordered" evidence="1">
    <location>
        <begin position="1240"/>
        <end position="1262"/>
    </location>
</feature>
<evidence type="ECO:0000256" key="1">
    <source>
        <dbReference type="SAM" id="MobiDB-lite"/>
    </source>
</evidence>
<evidence type="ECO:0000313" key="3">
    <source>
        <dbReference type="EMBL" id="CAH1413272.1"/>
    </source>
</evidence>
<accession>A0AAU9LFW5</accession>
<evidence type="ECO:0000259" key="2">
    <source>
        <dbReference type="Pfam" id="PF25036"/>
    </source>
</evidence>
<dbReference type="EMBL" id="CAKMRJ010000001">
    <property type="protein sequence ID" value="CAH1413272.1"/>
    <property type="molecule type" value="Genomic_DNA"/>
</dbReference>